<dbReference type="Proteomes" id="UP001225356">
    <property type="component" value="Unassembled WGS sequence"/>
</dbReference>
<dbReference type="Pfam" id="PF05139">
    <property type="entry name" value="Erythro_esteras"/>
    <property type="match status" value="2"/>
</dbReference>
<dbReference type="Gene3D" id="3.30.1870.10">
    <property type="entry name" value="EreA-like, domain 2"/>
    <property type="match status" value="1"/>
</dbReference>
<dbReference type="Gene3D" id="3.40.1660.10">
    <property type="entry name" value="EreA-like (biosynthetic domain)"/>
    <property type="match status" value="2"/>
</dbReference>
<dbReference type="PANTHER" id="PTHR31299">
    <property type="entry name" value="ESTERASE, PUTATIVE (AFU_ORTHOLOGUE AFUA_1G05850)-RELATED"/>
    <property type="match status" value="1"/>
</dbReference>
<proteinExistence type="predicted"/>
<sequence>MTETVPQWIRRNAHPLTTLDPQAPLTDLAPLRETTRDATVVALGASARQTYELSAIAHRMLRFLVEELGFRSIALEGDDAGRLKLDEYVRTGQGDPRALLAGARSFWQTEEILEVIRWMRAHNERHPADPVRFAGVPDRPQQVAPRLDALQGMVGDVIERRLAEDTIRWHEHTGDKIVYWGGMAHTANGATRTLSPPSPPLTHRNAGSHLREHFGPGYLSLGLTFHHGSLPSRVPAPPADFAEAPLGAAGLDAFFLDLRAEGPDVVQAWLDAPTRTRLIGPVYDPDNDAAHHLSGDSLSAWFDVIAHCRQVTPVHLITR</sequence>
<dbReference type="InterPro" id="IPR007815">
    <property type="entry name" value="Emycin_Estase"/>
</dbReference>
<keyword evidence="2" id="KW-1185">Reference proteome</keyword>
<dbReference type="PANTHER" id="PTHR31299:SF0">
    <property type="entry name" value="ESTERASE, PUTATIVE (AFU_ORTHOLOGUE AFUA_1G05850)-RELATED"/>
    <property type="match status" value="1"/>
</dbReference>
<keyword evidence="1" id="KW-0378">Hydrolase</keyword>
<name>A0ABT9QCS8_9ACTN</name>
<comment type="caution">
    <text evidence="1">The sequence shown here is derived from an EMBL/GenBank/DDBJ whole genome shotgun (WGS) entry which is preliminary data.</text>
</comment>
<evidence type="ECO:0000313" key="1">
    <source>
        <dbReference type="EMBL" id="MDP9843744.1"/>
    </source>
</evidence>
<dbReference type="EC" id="3.1.1.-" evidence="1"/>
<organism evidence="1 2">
    <name type="scientific">Streptosporangium lutulentum</name>
    <dbReference type="NCBI Taxonomy" id="1461250"/>
    <lineage>
        <taxon>Bacteria</taxon>
        <taxon>Bacillati</taxon>
        <taxon>Actinomycetota</taxon>
        <taxon>Actinomycetes</taxon>
        <taxon>Streptosporangiales</taxon>
        <taxon>Streptosporangiaceae</taxon>
        <taxon>Streptosporangium</taxon>
    </lineage>
</organism>
<dbReference type="RefSeq" id="WP_307558073.1">
    <property type="nucleotide sequence ID" value="NZ_JAUSQU010000001.1"/>
</dbReference>
<reference evidence="1 2" key="1">
    <citation type="submission" date="2023-07" db="EMBL/GenBank/DDBJ databases">
        <title>Sequencing the genomes of 1000 actinobacteria strains.</title>
        <authorList>
            <person name="Klenk H.-P."/>
        </authorList>
    </citation>
    <scope>NUCLEOTIDE SEQUENCE [LARGE SCALE GENOMIC DNA]</scope>
    <source>
        <strain evidence="1 2">DSM 46740</strain>
    </source>
</reference>
<dbReference type="InterPro" id="IPR052036">
    <property type="entry name" value="Hydrolase/PRTase-associated"/>
</dbReference>
<dbReference type="EMBL" id="JAUSQU010000001">
    <property type="protein sequence ID" value="MDP9843744.1"/>
    <property type="molecule type" value="Genomic_DNA"/>
</dbReference>
<protein>
    <submittedName>
        <fullName evidence="1">Erythromycin esterase</fullName>
        <ecNumber evidence="1">3.1.1.-</ecNumber>
    </submittedName>
</protein>
<accession>A0ABT9QCS8</accession>
<gene>
    <name evidence="1" type="ORF">J2853_002955</name>
</gene>
<dbReference type="GO" id="GO:0016787">
    <property type="term" value="F:hydrolase activity"/>
    <property type="evidence" value="ECO:0007669"/>
    <property type="project" value="UniProtKB-KW"/>
</dbReference>
<dbReference type="SUPFAM" id="SSF159501">
    <property type="entry name" value="EreA/ChaN-like"/>
    <property type="match status" value="1"/>
</dbReference>
<evidence type="ECO:0000313" key="2">
    <source>
        <dbReference type="Proteomes" id="UP001225356"/>
    </source>
</evidence>
<dbReference type="CDD" id="cd14728">
    <property type="entry name" value="Ere-like"/>
    <property type="match status" value="1"/>
</dbReference>